<proteinExistence type="predicted"/>
<protein>
    <submittedName>
        <fullName evidence="1">Uncharacterized protein</fullName>
    </submittedName>
</protein>
<dbReference type="STRING" id="1045773.SAMN05216555_102116"/>
<keyword evidence="2" id="KW-1185">Reference proteome</keyword>
<dbReference type="EMBL" id="FNEI01000002">
    <property type="protein sequence ID" value="SDI37818.1"/>
    <property type="molecule type" value="Genomic_DNA"/>
</dbReference>
<organism evidence="1 2">
    <name type="scientific">Arthrobacter cupressi</name>
    <dbReference type="NCBI Taxonomy" id="1045773"/>
    <lineage>
        <taxon>Bacteria</taxon>
        <taxon>Bacillati</taxon>
        <taxon>Actinomycetota</taxon>
        <taxon>Actinomycetes</taxon>
        <taxon>Micrococcales</taxon>
        <taxon>Micrococcaceae</taxon>
        <taxon>Arthrobacter</taxon>
    </lineage>
</organism>
<sequence>MSLSAPAPDYLNPPGRKSTPERRARLRRAIFAFDVLILLAPPMHWFFSGGQSAFWYFLASNALVTLSLFALWKTIGTEEVTA</sequence>
<evidence type="ECO:0000313" key="2">
    <source>
        <dbReference type="Proteomes" id="UP000182130"/>
    </source>
</evidence>
<evidence type="ECO:0000313" key="1">
    <source>
        <dbReference type="EMBL" id="SDI37818.1"/>
    </source>
</evidence>
<dbReference type="OrthoDB" id="4948870at2"/>
<gene>
    <name evidence="1" type="ORF">SAMN05216555_102116</name>
</gene>
<dbReference type="Proteomes" id="UP000182130">
    <property type="component" value="Unassembled WGS sequence"/>
</dbReference>
<dbReference type="AlphaFoldDB" id="A0A1G8K323"/>
<reference evidence="2" key="1">
    <citation type="submission" date="2016-10" db="EMBL/GenBank/DDBJ databases">
        <authorList>
            <person name="Varghese N."/>
            <person name="Submissions S."/>
        </authorList>
    </citation>
    <scope>NUCLEOTIDE SEQUENCE [LARGE SCALE GENOMIC DNA]</scope>
    <source>
        <strain evidence="2">CGMCC 1.10783</strain>
    </source>
</reference>
<accession>A0A1G8K323</accession>
<name>A0A1G8K323_9MICC</name>
<dbReference type="RefSeq" id="WP_074586790.1">
    <property type="nucleotide sequence ID" value="NZ_FNEI01000002.1"/>
</dbReference>